<dbReference type="PANTHER" id="PTHR11266">
    <property type="entry name" value="PEROXISOMAL MEMBRANE PROTEIN 2, PXMP2 MPV17"/>
    <property type="match status" value="1"/>
</dbReference>
<comment type="similarity">
    <text evidence="2 6">Belongs to the peroxisomal membrane protein PXMP2/4 family.</text>
</comment>
<accession>A0AAD2FC22</accession>
<evidence type="ECO:0000256" key="3">
    <source>
        <dbReference type="ARBA" id="ARBA00022692"/>
    </source>
</evidence>
<evidence type="ECO:0000256" key="2">
    <source>
        <dbReference type="ARBA" id="ARBA00006824"/>
    </source>
</evidence>
<dbReference type="GO" id="GO:0005737">
    <property type="term" value="C:cytoplasm"/>
    <property type="evidence" value="ECO:0007669"/>
    <property type="project" value="TreeGrafter"/>
</dbReference>
<gene>
    <name evidence="7" type="ORF">CYCCA115_LOCUS569</name>
</gene>
<evidence type="ECO:0000256" key="1">
    <source>
        <dbReference type="ARBA" id="ARBA00004141"/>
    </source>
</evidence>
<reference evidence="7" key="1">
    <citation type="submission" date="2023-08" db="EMBL/GenBank/DDBJ databases">
        <authorList>
            <person name="Audoor S."/>
            <person name="Bilcke G."/>
        </authorList>
    </citation>
    <scope>NUCLEOTIDE SEQUENCE</scope>
</reference>
<keyword evidence="4" id="KW-1133">Transmembrane helix</keyword>
<dbReference type="PANTHER" id="PTHR11266:SF116">
    <property type="entry name" value="MPV17-LIKE PROTEIN"/>
    <property type="match status" value="1"/>
</dbReference>
<dbReference type="EMBL" id="CAKOGP040000001">
    <property type="protein sequence ID" value="CAJ1910410.1"/>
    <property type="molecule type" value="Genomic_DNA"/>
</dbReference>
<keyword evidence="8" id="KW-1185">Reference proteome</keyword>
<proteinExistence type="inferred from homology"/>
<evidence type="ECO:0008006" key="9">
    <source>
        <dbReference type="Google" id="ProtNLM"/>
    </source>
</evidence>
<comment type="subcellular location">
    <subcellularLocation>
        <location evidence="1">Membrane</location>
        <topology evidence="1">Multi-pass membrane protein</topology>
    </subcellularLocation>
</comment>
<dbReference type="Pfam" id="PF04117">
    <property type="entry name" value="Mpv17_PMP22"/>
    <property type="match status" value="1"/>
</dbReference>
<keyword evidence="5" id="KW-0472">Membrane</keyword>
<dbReference type="Proteomes" id="UP001295423">
    <property type="component" value="Unassembled WGS sequence"/>
</dbReference>
<evidence type="ECO:0000256" key="4">
    <source>
        <dbReference type="ARBA" id="ARBA00022989"/>
    </source>
</evidence>
<sequence>MMLRQAARAGAQSGTIMTLADMGTQLFVEGETKDEYSVERTLRWTVVGLTLHGPYFLAGFSMLDKQFGAATSLRIVAMKTATAQIVVFPPYLVALFGAMGYMEGHPDIAEKIHTQVPKAFTAGCVFWPIANVVNFTFVPPALRVPYLACSAGVWNSYLSWTNSKSNEIGRQEKGR</sequence>
<evidence type="ECO:0000256" key="6">
    <source>
        <dbReference type="RuleBase" id="RU363053"/>
    </source>
</evidence>
<protein>
    <recommendedName>
        <fullName evidence="9">Peroxisomal membrane protein MPV17</fullName>
    </recommendedName>
</protein>
<evidence type="ECO:0000313" key="8">
    <source>
        <dbReference type="Proteomes" id="UP001295423"/>
    </source>
</evidence>
<evidence type="ECO:0000256" key="5">
    <source>
        <dbReference type="ARBA" id="ARBA00023136"/>
    </source>
</evidence>
<evidence type="ECO:0000313" key="7">
    <source>
        <dbReference type="EMBL" id="CAJ1910410.1"/>
    </source>
</evidence>
<dbReference type="GO" id="GO:0016020">
    <property type="term" value="C:membrane"/>
    <property type="evidence" value="ECO:0007669"/>
    <property type="project" value="UniProtKB-SubCell"/>
</dbReference>
<dbReference type="InterPro" id="IPR007248">
    <property type="entry name" value="Mpv17_PMP22"/>
</dbReference>
<name>A0AAD2FC22_9STRA</name>
<keyword evidence="3" id="KW-0812">Transmembrane</keyword>
<organism evidence="7 8">
    <name type="scientific">Cylindrotheca closterium</name>
    <dbReference type="NCBI Taxonomy" id="2856"/>
    <lineage>
        <taxon>Eukaryota</taxon>
        <taxon>Sar</taxon>
        <taxon>Stramenopiles</taxon>
        <taxon>Ochrophyta</taxon>
        <taxon>Bacillariophyta</taxon>
        <taxon>Bacillariophyceae</taxon>
        <taxon>Bacillariophycidae</taxon>
        <taxon>Bacillariales</taxon>
        <taxon>Bacillariaceae</taxon>
        <taxon>Cylindrotheca</taxon>
    </lineage>
</organism>
<comment type="caution">
    <text evidence="7">The sequence shown here is derived from an EMBL/GenBank/DDBJ whole genome shotgun (WGS) entry which is preliminary data.</text>
</comment>
<dbReference type="AlphaFoldDB" id="A0AAD2FC22"/>